<dbReference type="InterPro" id="IPR036259">
    <property type="entry name" value="MFS_trans_sf"/>
</dbReference>
<dbReference type="Proteomes" id="UP000241848">
    <property type="component" value="Unassembled WGS sequence"/>
</dbReference>
<dbReference type="InterPro" id="IPR052714">
    <property type="entry name" value="MFS_Exporter"/>
</dbReference>
<feature type="transmembrane region" description="Helical" evidence="6">
    <location>
        <begin position="362"/>
        <end position="392"/>
    </location>
</feature>
<feature type="domain" description="Major facilitator superfamily (MFS) profile" evidence="7">
    <location>
        <begin position="12"/>
        <end position="399"/>
    </location>
</feature>
<feature type="transmembrane region" description="Helical" evidence="6">
    <location>
        <begin position="102"/>
        <end position="127"/>
    </location>
</feature>
<keyword evidence="5 6" id="KW-0472">Membrane</keyword>
<evidence type="ECO:0000259" key="7">
    <source>
        <dbReference type="PROSITE" id="PS50850"/>
    </source>
</evidence>
<evidence type="ECO:0000256" key="2">
    <source>
        <dbReference type="ARBA" id="ARBA00022448"/>
    </source>
</evidence>
<evidence type="ECO:0000256" key="3">
    <source>
        <dbReference type="ARBA" id="ARBA00022692"/>
    </source>
</evidence>
<comment type="subcellular location">
    <subcellularLocation>
        <location evidence="1">Cell membrane</location>
        <topology evidence="1">Multi-pass membrane protein</topology>
    </subcellularLocation>
</comment>
<dbReference type="SUPFAM" id="SSF103473">
    <property type="entry name" value="MFS general substrate transporter"/>
    <property type="match status" value="1"/>
</dbReference>
<dbReference type="AlphaFoldDB" id="A0A2T2WDF0"/>
<evidence type="ECO:0000313" key="8">
    <source>
        <dbReference type="EMBL" id="PSR20275.1"/>
    </source>
</evidence>
<feature type="transmembrane region" description="Helical" evidence="6">
    <location>
        <begin position="245"/>
        <end position="268"/>
    </location>
</feature>
<dbReference type="PROSITE" id="PS50850">
    <property type="entry name" value="MFS"/>
    <property type="match status" value="1"/>
</dbReference>
<feature type="transmembrane region" description="Helical" evidence="6">
    <location>
        <begin position="49"/>
        <end position="66"/>
    </location>
</feature>
<dbReference type="Pfam" id="PF07690">
    <property type="entry name" value="MFS_1"/>
    <property type="match status" value="1"/>
</dbReference>
<dbReference type="PANTHER" id="PTHR23531:SF1">
    <property type="entry name" value="QUINOLENE RESISTANCE PROTEIN NORA"/>
    <property type="match status" value="1"/>
</dbReference>
<keyword evidence="2" id="KW-0813">Transport</keyword>
<feature type="transmembrane region" description="Helical" evidence="6">
    <location>
        <begin position="289"/>
        <end position="318"/>
    </location>
</feature>
<dbReference type="Gene3D" id="1.20.1250.20">
    <property type="entry name" value="MFS general substrate transporter like domains"/>
    <property type="match status" value="1"/>
</dbReference>
<keyword evidence="4 6" id="KW-1133">Transmembrane helix</keyword>
<sequence length="409" mass="44466">MVRRNTATAATLVWLILILTFLARADSSMMQSNNPLLAHQLGARLSEIALVSAIYASVTIVVRFAYSARVPLQRVPRVMTFGFVLLAASVVAILVSRNFTELLLAVGFSGVSTALIMPHLLSLMGGLSAPPDREKNLSYYSLALSSSLVVAPILGTFILTRFPLRGIYMLLLVFAVVALMAMVRFQPALMARLADAASPPAPVRLRSTMRDLWQSRIYMNGFWVLLVFNLSFAGAMTYGGVDVKALFHLPYVMVELVLTSFFVASLLGRLAITRFVRRGLLLKKATWMFGALGVGAVGLALMAWAPNLVVFLLGFWLLGWPHAALFPLVSMRIVAAVDKSQLVAANTLAQSSFDLSSTFGPLLLGIVAQVASLAVGFWLIAVLQVLAMLVLYREVQTERNTDSVQQEAG</sequence>
<evidence type="ECO:0000256" key="1">
    <source>
        <dbReference type="ARBA" id="ARBA00004651"/>
    </source>
</evidence>
<dbReference type="InterPro" id="IPR020846">
    <property type="entry name" value="MFS_dom"/>
</dbReference>
<accession>A0A2T2WDF0</accession>
<evidence type="ECO:0000256" key="6">
    <source>
        <dbReference type="SAM" id="Phobius"/>
    </source>
</evidence>
<protein>
    <recommendedName>
        <fullName evidence="7">Major facilitator superfamily (MFS) profile domain-containing protein</fullName>
    </recommendedName>
</protein>
<organism evidence="8 9">
    <name type="scientific">Sulfobacillus acidophilus</name>
    <dbReference type="NCBI Taxonomy" id="53633"/>
    <lineage>
        <taxon>Bacteria</taxon>
        <taxon>Bacillati</taxon>
        <taxon>Bacillota</taxon>
        <taxon>Clostridia</taxon>
        <taxon>Eubacteriales</taxon>
        <taxon>Clostridiales Family XVII. Incertae Sedis</taxon>
        <taxon>Sulfobacillus</taxon>
    </lineage>
</organism>
<feature type="transmembrane region" description="Helical" evidence="6">
    <location>
        <begin position="139"/>
        <end position="160"/>
    </location>
</feature>
<name>A0A2T2WDF0_9FIRM</name>
<feature type="transmembrane region" description="Helical" evidence="6">
    <location>
        <begin position="78"/>
        <end position="96"/>
    </location>
</feature>
<dbReference type="GO" id="GO:0022857">
    <property type="term" value="F:transmembrane transporter activity"/>
    <property type="evidence" value="ECO:0007669"/>
    <property type="project" value="InterPro"/>
</dbReference>
<keyword evidence="3 6" id="KW-0812">Transmembrane</keyword>
<dbReference type="GO" id="GO:0005886">
    <property type="term" value="C:plasma membrane"/>
    <property type="evidence" value="ECO:0007669"/>
    <property type="project" value="UniProtKB-SubCell"/>
</dbReference>
<evidence type="ECO:0000256" key="4">
    <source>
        <dbReference type="ARBA" id="ARBA00022989"/>
    </source>
</evidence>
<dbReference type="EMBL" id="PXYV01000072">
    <property type="protein sequence ID" value="PSR20275.1"/>
    <property type="molecule type" value="Genomic_DNA"/>
</dbReference>
<evidence type="ECO:0000256" key="5">
    <source>
        <dbReference type="ARBA" id="ARBA00023136"/>
    </source>
</evidence>
<feature type="transmembrane region" description="Helical" evidence="6">
    <location>
        <begin position="217"/>
        <end position="239"/>
    </location>
</feature>
<dbReference type="PANTHER" id="PTHR23531">
    <property type="entry name" value="QUINOLENE RESISTANCE PROTEIN NORA"/>
    <property type="match status" value="1"/>
</dbReference>
<dbReference type="InterPro" id="IPR011701">
    <property type="entry name" value="MFS"/>
</dbReference>
<proteinExistence type="predicted"/>
<feature type="transmembrane region" description="Helical" evidence="6">
    <location>
        <begin position="166"/>
        <end position="183"/>
    </location>
</feature>
<reference evidence="8 9" key="1">
    <citation type="journal article" date="2014" name="BMC Genomics">
        <title>Comparison of environmental and isolate Sulfobacillus genomes reveals diverse carbon, sulfur, nitrogen, and hydrogen metabolisms.</title>
        <authorList>
            <person name="Justice N.B."/>
            <person name="Norman A."/>
            <person name="Brown C.T."/>
            <person name="Singh A."/>
            <person name="Thomas B.C."/>
            <person name="Banfield J.F."/>
        </authorList>
    </citation>
    <scope>NUCLEOTIDE SEQUENCE [LARGE SCALE GENOMIC DNA]</scope>
    <source>
        <strain evidence="8">AMDSBA3</strain>
    </source>
</reference>
<evidence type="ECO:0000313" key="9">
    <source>
        <dbReference type="Proteomes" id="UP000241848"/>
    </source>
</evidence>
<gene>
    <name evidence="8" type="ORF">C7B45_15670</name>
</gene>
<comment type="caution">
    <text evidence="8">The sequence shown here is derived from an EMBL/GenBank/DDBJ whole genome shotgun (WGS) entry which is preliminary data.</text>
</comment>